<sequence length="1343" mass="146788">MPCLLKIKVIRARSLPVMDRQSSKADAYVEIRFANQYPLRTSIARRTLDPVWNENFRLEINDDAYLQNEPLEFRLLDYDSITANDLIGSVYIDLNSLLADEFEIDQQYSHSSSKRESVHIEGDDDDESPNPAGETGSLSGADRANGAGGEVVVSDSSRTSYSSAASVRSSDSSHEGFIGETTGVLNTYTRTLGGWFPIYDTMCGIRGELKCQIILQYFGNVNPFSSSSAGIQVFSTPSPYLPLSAPIHTLGFISSVVTHIDPEYHWTDSFRTPRASNEARVRVLHKITGLLRRRMGRKALEMGANAIIGYRQWFDFEVEEKTITGRVVGTAVRIGAQKTISRRRASSAIDLPRATANDGQDAPAVDGIDTMVSDAQPRHIQYPATFMQNRRPSAVSQNSDSSSESNVPNEHASDASSVVTQSTSSSLSTSSLQSADNARNQKYAAACEILTFKSFPPGVVHRLGGLVSATSVKLIENDQSRTRELWFDDLRAEIKHHALAIGCSYIVGYTEQVTIRDEIILLVAYGTAAVLDFGPGPEQRGPAIEREEAGYYHAPSAAMRAPDTESPMFRPIDPQSAPQLPPPLRRRLSQLHQHAEGAENAAEHEHRAKPLGCRMCHASHDRQSLPYPMRFFRCGYCQKKAVPEILLTTIDIPLELDVIDGESCMIEAHICRPGSKSGGAANGPTTHGPANKPNESDNVPVSAGANPDGEKWRWFGMDKGSNVGPDSKLSGEAYAAHISDALPFVHYDLHRQLLYKLSVHGMNAIFGLKYQFSIGEDMIIAVATGTAVYVTGLPTPGPLHIKRNIDVLDEEDRSFIRIQDRIMRLSIANRRRLDRAFRKKRRAMIRHREQQRLAHTDTTRVRNSSITSRRRQQSVSKSAREHVRSSGVRPRHTRHSDESDEGESGIVNGDGNNADESESADDADNVKLRNASRSSTPESESSADSDSTTSSISRADRAEARRQRKIRARVAVQIDDDADEDLMAALLDIPLPPSFLLCNVERPPLFRGFFNTEARAFGLNNNGLLPDGLPQELLELSSSSESSSSSSSGSHASGMLSSSGSTSSSSSDGVDGPRTHTLREMSPDQIQTLVMVKRVTVDPYGKHPNRQLAELFNSIYSDLYTNLTYFARCAILGVDYKVQVVHDTPRDVQVVLSATVVGQCFAMLPRYSLNTHLAAGHRESSDVNSLPDGIANISVTGASDGPLPLAPGSSSGRVASTSASISAEDLAAEETHGVELTTLSYLPRRQITAYVGRISLHFVQEVHIDSLSKGPVGMGAFVFSFIAEVQALARAHTAARGGMALIALSIDQVQIIRDDRSQAYATISISGDVVRYAKAPEDVNVIN</sequence>
<name>A0A9W8GZJ9_9FUNG</name>
<feature type="compositionally biased region" description="Polar residues" evidence="1">
    <location>
        <begin position="861"/>
        <end position="877"/>
    </location>
</feature>
<dbReference type="GO" id="GO:0072659">
    <property type="term" value="P:protein localization to plasma membrane"/>
    <property type="evidence" value="ECO:0007669"/>
    <property type="project" value="TreeGrafter"/>
</dbReference>
<dbReference type="GO" id="GO:0005509">
    <property type="term" value="F:calcium ion binding"/>
    <property type="evidence" value="ECO:0007669"/>
    <property type="project" value="TreeGrafter"/>
</dbReference>
<feature type="region of interest" description="Disordered" evidence="1">
    <location>
        <begin position="675"/>
        <end position="703"/>
    </location>
</feature>
<dbReference type="GO" id="GO:0090314">
    <property type="term" value="P:positive regulation of protein targeting to membrane"/>
    <property type="evidence" value="ECO:0007669"/>
    <property type="project" value="TreeGrafter"/>
</dbReference>
<protein>
    <recommendedName>
        <fullName evidence="2">C2 domain-containing protein</fullName>
    </recommendedName>
</protein>
<feature type="compositionally biased region" description="Low complexity" evidence="1">
    <location>
        <begin position="393"/>
        <end position="405"/>
    </location>
</feature>
<proteinExistence type="predicted"/>
<dbReference type="InterPro" id="IPR000008">
    <property type="entry name" value="C2_dom"/>
</dbReference>
<organism evidence="3 4">
    <name type="scientific">Coemansia pectinata</name>
    <dbReference type="NCBI Taxonomy" id="1052879"/>
    <lineage>
        <taxon>Eukaryota</taxon>
        <taxon>Fungi</taxon>
        <taxon>Fungi incertae sedis</taxon>
        <taxon>Zoopagomycota</taxon>
        <taxon>Kickxellomycotina</taxon>
        <taxon>Kickxellomycetes</taxon>
        <taxon>Kickxellales</taxon>
        <taxon>Kickxellaceae</taxon>
        <taxon>Coemansia</taxon>
    </lineage>
</organism>
<dbReference type="PANTHER" id="PTHR37412:SF2">
    <property type="entry name" value="C2 DOMAIN-CONTAINING PROTEIN 5"/>
    <property type="match status" value="1"/>
</dbReference>
<comment type="caution">
    <text evidence="3">The sequence shown here is derived from an EMBL/GenBank/DDBJ whole genome shotgun (WGS) entry which is preliminary data.</text>
</comment>
<evidence type="ECO:0000259" key="2">
    <source>
        <dbReference type="PROSITE" id="PS50004"/>
    </source>
</evidence>
<dbReference type="Proteomes" id="UP001140011">
    <property type="component" value="Unassembled WGS sequence"/>
</dbReference>
<dbReference type="InterPro" id="IPR056431">
    <property type="entry name" value="C2CD5_YbjQ-rel_dom"/>
</dbReference>
<dbReference type="InterPro" id="IPR057815">
    <property type="entry name" value="C2CD5_C"/>
</dbReference>
<feature type="compositionally biased region" description="Low complexity" evidence="1">
    <location>
        <begin position="1037"/>
        <end position="1067"/>
    </location>
</feature>
<feature type="region of interest" description="Disordered" evidence="1">
    <location>
        <begin position="844"/>
        <end position="966"/>
    </location>
</feature>
<feature type="compositionally biased region" description="Low complexity" evidence="1">
    <location>
        <begin position="931"/>
        <end position="953"/>
    </location>
</feature>
<feature type="domain" description="C2" evidence="2">
    <location>
        <begin position="1"/>
        <end position="108"/>
    </location>
</feature>
<dbReference type="InterPro" id="IPR035892">
    <property type="entry name" value="C2_domain_sf"/>
</dbReference>
<dbReference type="Pfam" id="PF00168">
    <property type="entry name" value="C2"/>
    <property type="match status" value="1"/>
</dbReference>
<dbReference type="GO" id="GO:0065002">
    <property type="term" value="P:intracellular protein transmembrane transport"/>
    <property type="evidence" value="ECO:0007669"/>
    <property type="project" value="TreeGrafter"/>
</dbReference>
<evidence type="ECO:0000313" key="3">
    <source>
        <dbReference type="EMBL" id="KAJ2754310.1"/>
    </source>
</evidence>
<dbReference type="PANTHER" id="PTHR37412">
    <property type="entry name" value="C2 DOMAIN-CONTAINING PROTEIN 5"/>
    <property type="match status" value="1"/>
</dbReference>
<dbReference type="GO" id="GO:0031340">
    <property type="term" value="P:positive regulation of vesicle fusion"/>
    <property type="evidence" value="ECO:0007669"/>
    <property type="project" value="TreeGrafter"/>
</dbReference>
<dbReference type="GO" id="GO:0010828">
    <property type="term" value="P:positive regulation of D-glucose transmembrane transport"/>
    <property type="evidence" value="ECO:0007669"/>
    <property type="project" value="TreeGrafter"/>
</dbReference>
<dbReference type="OrthoDB" id="419768at2759"/>
<dbReference type="PROSITE" id="PS50004">
    <property type="entry name" value="C2"/>
    <property type="match status" value="1"/>
</dbReference>
<reference evidence="3" key="1">
    <citation type="submission" date="2022-07" db="EMBL/GenBank/DDBJ databases">
        <title>Phylogenomic reconstructions and comparative analyses of Kickxellomycotina fungi.</title>
        <authorList>
            <person name="Reynolds N.K."/>
            <person name="Stajich J.E."/>
            <person name="Barry K."/>
            <person name="Grigoriev I.V."/>
            <person name="Crous P."/>
            <person name="Smith M.E."/>
        </authorList>
    </citation>
    <scope>NUCLEOTIDE SEQUENCE</scope>
    <source>
        <strain evidence="3">BCRC 34297</strain>
    </source>
</reference>
<dbReference type="GO" id="GO:0005544">
    <property type="term" value="F:calcium-dependent phospholipid binding"/>
    <property type="evidence" value="ECO:0007669"/>
    <property type="project" value="InterPro"/>
</dbReference>
<dbReference type="Pfam" id="PF23025">
    <property type="entry name" value="YbjQ_2"/>
    <property type="match status" value="3"/>
</dbReference>
<dbReference type="Pfam" id="PF23128">
    <property type="entry name" value="YbjQ_4"/>
    <property type="match status" value="1"/>
</dbReference>
<evidence type="ECO:0000256" key="1">
    <source>
        <dbReference type="SAM" id="MobiDB-lite"/>
    </source>
</evidence>
<feature type="compositionally biased region" description="Basic and acidic residues" evidence="1">
    <location>
        <begin position="1071"/>
        <end position="1082"/>
    </location>
</feature>
<feature type="region of interest" description="Disordered" evidence="1">
    <location>
        <begin position="109"/>
        <end position="155"/>
    </location>
</feature>
<dbReference type="Gene3D" id="2.60.40.150">
    <property type="entry name" value="C2 domain"/>
    <property type="match status" value="1"/>
</dbReference>
<evidence type="ECO:0000313" key="4">
    <source>
        <dbReference type="Proteomes" id="UP001140011"/>
    </source>
</evidence>
<gene>
    <name evidence="3" type="ORF">GGI19_002491</name>
</gene>
<accession>A0A9W8GZJ9</accession>
<feature type="compositionally biased region" description="Acidic residues" evidence="1">
    <location>
        <begin position="913"/>
        <end position="923"/>
    </location>
</feature>
<feature type="region of interest" description="Disordered" evidence="1">
    <location>
        <begin position="1035"/>
        <end position="1083"/>
    </location>
</feature>
<keyword evidence="4" id="KW-1185">Reference proteome</keyword>
<dbReference type="SUPFAM" id="SSF49562">
    <property type="entry name" value="C2 domain (Calcium/lipid-binding domain, CaLB)"/>
    <property type="match status" value="1"/>
</dbReference>
<feature type="compositionally biased region" description="Basic and acidic residues" evidence="1">
    <location>
        <begin position="846"/>
        <end position="860"/>
    </location>
</feature>
<dbReference type="EMBL" id="JANBUH010000125">
    <property type="protein sequence ID" value="KAJ2754310.1"/>
    <property type="molecule type" value="Genomic_DNA"/>
</dbReference>
<dbReference type="InterPro" id="IPR038983">
    <property type="entry name" value="C2CD5"/>
</dbReference>
<feature type="region of interest" description="Disordered" evidence="1">
    <location>
        <begin position="562"/>
        <end position="581"/>
    </location>
</feature>
<dbReference type="GO" id="GO:0005886">
    <property type="term" value="C:plasma membrane"/>
    <property type="evidence" value="ECO:0007669"/>
    <property type="project" value="TreeGrafter"/>
</dbReference>
<dbReference type="SMART" id="SM00239">
    <property type="entry name" value="C2"/>
    <property type="match status" value="1"/>
</dbReference>
<feature type="region of interest" description="Disordered" evidence="1">
    <location>
        <begin position="385"/>
        <end position="422"/>
    </location>
</feature>